<keyword evidence="2" id="KW-1185">Reference proteome</keyword>
<dbReference type="Proteomes" id="UP001597361">
    <property type="component" value="Unassembled WGS sequence"/>
</dbReference>
<dbReference type="PANTHER" id="PTHR22901:SF0">
    <property type="entry name" value="SIALATE O-ACETYLESTERASE"/>
    <property type="match status" value="1"/>
</dbReference>
<name>A0ABW4VKN4_9BACT</name>
<dbReference type="RefSeq" id="WP_376885057.1">
    <property type="nucleotide sequence ID" value="NZ_JBHUHR010000022.1"/>
</dbReference>
<dbReference type="PANTHER" id="PTHR22901">
    <property type="entry name" value="SIALATE O-ACETYLESTERASE"/>
    <property type="match status" value="1"/>
</dbReference>
<evidence type="ECO:0000313" key="2">
    <source>
        <dbReference type="Proteomes" id="UP001597361"/>
    </source>
</evidence>
<sequence>MLSANTRIVGGLFLLLLFCQGLCYAQITMPKVFGDNMVLQRDIKIPVWGSSDPGSNIIAELGGIRVTTNANKDGNELIGFAVAGHDRQSQWAKAKIEGNEVVAYSDKVVNSEAIRYAWVDNPNM</sequence>
<dbReference type="EMBL" id="JBHUHR010000022">
    <property type="protein sequence ID" value="MFD2034679.1"/>
    <property type="molecule type" value="Genomic_DNA"/>
</dbReference>
<gene>
    <name evidence="1" type="ORF">ACFSKL_07765</name>
</gene>
<organism evidence="1 2">
    <name type="scientific">Belliella marina</name>
    <dbReference type="NCBI Taxonomy" id="1644146"/>
    <lineage>
        <taxon>Bacteria</taxon>
        <taxon>Pseudomonadati</taxon>
        <taxon>Bacteroidota</taxon>
        <taxon>Cytophagia</taxon>
        <taxon>Cytophagales</taxon>
        <taxon>Cyclobacteriaceae</taxon>
        <taxon>Belliella</taxon>
    </lineage>
</organism>
<reference evidence="2" key="1">
    <citation type="journal article" date="2019" name="Int. J. Syst. Evol. Microbiol.">
        <title>The Global Catalogue of Microorganisms (GCM) 10K type strain sequencing project: providing services to taxonomists for standard genome sequencing and annotation.</title>
        <authorList>
            <consortium name="The Broad Institute Genomics Platform"/>
            <consortium name="The Broad Institute Genome Sequencing Center for Infectious Disease"/>
            <person name="Wu L."/>
            <person name="Ma J."/>
        </authorList>
    </citation>
    <scope>NUCLEOTIDE SEQUENCE [LARGE SCALE GENOMIC DNA]</scope>
    <source>
        <strain evidence="2">CGMCC 1.15180</strain>
    </source>
</reference>
<comment type="caution">
    <text evidence="1">The sequence shown here is derived from an EMBL/GenBank/DDBJ whole genome shotgun (WGS) entry which is preliminary data.</text>
</comment>
<proteinExistence type="predicted"/>
<evidence type="ECO:0008006" key="3">
    <source>
        <dbReference type="Google" id="ProtNLM"/>
    </source>
</evidence>
<evidence type="ECO:0000313" key="1">
    <source>
        <dbReference type="EMBL" id="MFD2034679.1"/>
    </source>
</evidence>
<accession>A0ABW4VKN4</accession>
<protein>
    <recommendedName>
        <fullName evidence="3">Sialate O-acetylesterase</fullName>
    </recommendedName>
</protein>
<dbReference type="InterPro" id="IPR039329">
    <property type="entry name" value="SIAE"/>
</dbReference>